<evidence type="ECO:0000313" key="1">
    <source>
        <dbReference type="EMBL" id="KAH3880972.1"/>
    </source>
</evidence>
<protein>
    <submittedName>
        <fullName evidence="1">Uncharacterized protein</fullName>
    </submittedName>
</protein>
<gene>
    <name evidence="1" type="ORF">DPMN_004894</name>
</gene>
<comment type="caution">
    <text evidence="1">The sequence shown here is derived from an EMBL/GenBank/DDBJ whole genome shotgun (WGS) entry which is preliminary data.</text>
</comment>
<keyword evidence="2" id="KW-1185">Reference proteome</keyword>
<dbReference type="EMBL" id="JAIWYP010000001">
    <property type="protein sequence ID" value="KAH3880972.1"/>
    <property type="molecule type" value="Genomic_DNA"/>
</dbReference>
<accession>A0A9D4MNM8</accession>
<proteinExistence type="predicted"/>
<evidence type="ECO:0000313" key="2">
    <source>
        <dbReference type="Proteomes" id="UP000828390"/>
    </source>
</evidence>
<sequence length="89" mass="9870">MGTITDKPSLRKPLQSSPRAKLLIIEQLKRTFYYLGQLVALSVLQDGSGLPIFLDIVTDYILARDSSVVSQGDLPEHLAQLIEQVSFVI</sequence>
<dbReference type="Proteomes" id="UP000828390">
    <property type="component" value="Unassembled WGS sequence"/>
</dbReference>
<reference evidence="1" key="2">
    <citation type="submission" date="2020-11" db="EMBL/GenBank/DDBJ databases">
        <authorList>
            <person name="McCartney M.A."/>
            <person name="Auch B."/>
            <person name="Kono T."/>
            <person name="Mallez S."/>
            <person name="Becker A."/>
            <person name="Gohl D.M."/>
            <person name="Silverstein K.A.T."/>
            <person name="Koren S."/>
            <person name="Bechman K.B."/>
            <person name="Herman A."/>
            <person name="Abrahante J.E."/>
            <person name="Garbe J."/>
        </authorList>
    </citation>
    <scope>NUCLEOTIDE SEQUENCE</scope>
    <source>
        <strain evidence="1">Duluth1</strain>
        <tissue evidence="1">Whole animal</tissue>
    </source>
</reference>
<name>A0A9D4MNM8_DREPO</name>
<dbReference type="AlphaFoldDB" id="A0A9D4MNM8"/>
<reference evidence="1" key="1">
    <citation type="journal article" date="2019" name="bioRxiv">
        <title>The Genome of the Zebra Mussel, Dreissena polymorpha: A Resource for Invasive Species Research.</title>
        <authorList>
            <person name="McCartney M.A."/>
            <person name="Auch B."/>
            <person name="Kono T."/>
            <person name="Mallez S."/>
            <person name="Zhang Y."/>
            <person name="Obille A."/>
            <person name="Becker A."/>
            <person name="Abrahante J.E."/>
            <person name="Garbe J."/>
            <person name="Badalamenti J.P."/>
            <person name="Herman A."/>
            <person name="Mangelson H."/>
            <person name="Liachko I."/>
            <person name="Sullivan S."/>
            <person name="Sone E.D."/>
            <person name="Koren S."/>
            <person name="Silverstein K.A.T."/>
            <person name="Beckman K.B."/>
            <person name="Gohl D.M."/>
        </authorList>
    </citation>
    <scope>NUCLEOTIDE SEQUENCE</scope>
    <source>
        <strain evidence="1">Duluth1</strain>
        <tissue evidence="1">Whole animal</tissue>
    </source>
</reference>
<organism evidence="1 2">
    <name type="scientific">Dreissena polymorpha</name>
    <name type="common">Zebra mussel</name>
    <name type="synonym">Mytilus polymorpha</name>
    <dbReference type="NCBI Taxonomy" id="45954"/>
    <lineage>
        <taxon>Eukaryota</taxon>
        <taxon>Metazoa</taxon>
        <taxon>Spiralia</taxon>
        <taxon>Lophotrochozoa</taxon>
        <taxon>Mollusca</taxon>
        <taxon>Bivalvia</taxon>
        <taxon>Autobranchia</taxon>
        <taxon>Heteroconchia</taxon>
        <taxon>Euheterodonta</taxon>
        <taxon>Imparidentia</taxon>
        <taxon>Neoheterodontei</taxon>
        <taxon>Myida</taxon>
        <taxon>Dreissenoidea</taxon>
        <taxon>Dreissenidae</taxon>
        <taxon>Dreissena</taxon>
    </lineage>
</organism>